<evidence type="ECO:0000256" key="3">
    <source>
        <dbReference type="ARBA" id="ARBA00022664"/>
    </source>
</evidence>
<keyword evidence="7" id="KW-0539">Nucleus</keyword>
<feature type="compositionally biased region" description="Polar residues" evidence="8">
    <location>
        <begin position="293"/>
        <end position="302"/>
    </location>
</feature>
<evidence type="ECO:0000256" key="6">
    <source>
        <dbReference type="ARBA" id="ARBA00023163"/>
    </source>
</evidence>
<dbReference type="InterPro" id="IPR000313">
    <property type="entry name" value="PWWP_dom"/>
</dbReference>
<dbReference type="Gene3D" id="2.30.30.140">
    <property type="match status" value="1"/>
</dbReference>
<dbReference type="GO" id="GO:0006397">
    <property type="term" value="P:mRNA processing"/>
    <property type="evidence" value="ECO:0007669"/>
    <property type="project" value="UniProtKB-KW"/>
</dbReference>
<evidence type="ECO:0000256" key="4">
    <source>
        <dbReference type="ARBA" id="ARBA00023015"/>
    </source>
</evidence>
<keyword evidence="6" id="KW-0804">Transcription</keyword>
<feature type="compositionally biased region" description="Basic and acidic residues" evidence="8">
    <location>
        <begin position="232"/>
        <end position="242"/>
    </location>
</feature>
<protein>
    <recommendedName>
        <fullName evidence="14">PWWP domain-containing protein</fullName>
    </recommendedName>
</protein>
<feature type="region of interest" description="Disordered" evidence="8">
    <location>
        <begin position="1117"/>
        <end position="1175"/>
    </location>
</feature>
<dbReference type="SUPFAM" id="SSF63748">
    <property type="entry name" value="Tudor/PWWP/MBT"/>
    <property type="match status" value="1"/>
</dbReference>
<keyword evidence="9" id="KW-1133">Transmembrane helix</keyword>
<feature type="compositionally biased region" description="Basic and acidic residues" evidence="8">
    <location>
        <begin position="348"/>
        <end position="363"/>
    </location>
</feature>
<feature type="transmembrane region" description="Helical" evidence="9">
    <location>
        <begin position="1488"/>
        <end position="1508"/>
    </location>
</feature>
<dbReference type="Gramene" id="OIW05373">
    <property type="protein sequence ID" value="OIW05373"/>
    <property type="gene ID" value="TanjilG_28838"/>
</dbReference>
<dbReference type="SUPFAM" id="SSF48464">
    <property type="entry name" value="ENTH/VHS domain"/>
    <property type="match status" value="1"/>
</dbReference>
<keyword evidence="3" id="KW-0507">mRNA processing</keyword>
<keyword evidence="5" id="KW-0287">Flowering</keyword>
<sequence>MAPRRRGANKAKGIGNFSLGDLVLAKVKGFPAWPAVISRPEDWEKVPDLKKYFVQFFGTKEIAFVAPVDIQAFTNETKNKLSARCQGKTKYFTQALDEICAAFDELEKQKAGGLRDDTGDSCVGSEVPSADGVIGHLKDATEAVVLNVEKANTILGDAGSDLKHATQRGAESISHDEKLSVSCHPIDSSSPVLSPVIKSESSIGTEINKHARTSGLKDPSCLKEEVSDCKDAHNDNDLERTDNVPSTLTNGDKRRKLGTGSMRRTKVADDRKRSGGSNKMFSKYESSEGCADLSSSRQTLTGGQKGKNAVSVRSDSPGALKSVSDVNSGNQDKNLLEVKKRLKEKKELQESLVDSEKADEKNSRKQNAAQVPGMRSLGTNETLRATKKLKSMDTKDDKTLKSLPEAVKRNLGKNETFHATKKLKTMDTKNDKTLKSPSKVELKRSTSCLKTRTSLPSRGQTGIVGSDDSVSEVLARTKHVQLQKSMPDSSSLASDENTEKGSLRLKGDAINLTVKQAEKKRRAVCLLDNDESKTPVHGGAAQNIKSPLTTTEVMKCNDAYPDNANVAQLGNKISCALEDNHLKEKADGVLPANSLHIAEKLDSKQLPSEVGKLISASPVKSPLPVPMKKSNAEAHKSSKPLVKVSSNATQKKADHRSSKCLNRIATHKKKPASSVESCKTTPKTLPQVVEVPAATEDFKELDAFHGDRFVEVGMEHKSRLYAGSRSPETAKTMKHLIAAAQAKRRLVAQSHYLPLGLHHVQGGTPSPCKLKSSLSVSSDFMQADLLGVNEQLAVASPSINEHHLASQNQLDSEENEDRRVGSVQRAVGGSLSGSTEAAVALEAFEGMIETLSRTKESIGRTTRLAIDCAKYGVANEVVELLIRKLENETSFHHKVDLFFLVDSIAQCSHNQNGIAGASYIPAIQGALPRLLRSAAPPGGIARENRRQCLKVLRLWLERKIFPESVLRRYMDDIGVSNDMTVSFSSRRSFRAERSVDDPIREMEGMFVDEYGSNATIQLPGLLSSNVFEEDEDDDFPSNASPPDTTLTLVESITCAVTPNDKSHRILEDVDGELEMEDVSDHPKDERPILLINSSEMNVQLQGLDRILDASSKISTEMPDILEGSPPPPLDSPPSPPPLPSSPPPPISPSQSPLLLPPPPPPAFHPPPLPPSVPPPLLVPQSSGVAQPSLLAQALVPLQSSLQPSLEMEYQQSVPRDCNGTASGNQIVQMVGSSFHGGHNSAVVKNEVLSQAQSSACFPPMAGCSSQEPSGFIPQRQLQHGQNDMYTNSQVPQLYQQFHLGNPSFGSRHMHTIPAPPQNPPNQYSYSKTTMQQNLPHTFHSPFSLPSLPDGPRQFVANEPWRMPSSEFNTNNHHGLWRGRIPSCPVPPFGQEGSFQPPLERPPISNVGFQHVNPNNIPAPPPPPPPPPPMSAHHFLLQDMVFLRCCPVGQTFLHLIVGDLLDADWNYFDFIYKIGGDILLHSFSSSVSLFLSLHFAYSFSILLLCFTVLEAYA</sequence>
<evidence type="ECO:0000313" key="13">
    <source>
        <dbReference type="Proteomes" id="UP000188354"/>
    </source>
</evidence>
<evidence type="ECO:0000256" key="2">
    <source>
        <dbReference type="ARBA" id="ARBA00022473"/>
    </source>
</evidence>
<name>A0A4P1R930_LUPAN</name>
<dbReference type="InterPro" id="IPR008942">
    <property type="entry name" value="ENTH_VHS"/>
</dbReference>
<dbReference type="Pfam" id="PF04818">
    <property type="entry name" value="CID"/>
    <property type="match status" value="1"/>
</dbReference>
<evidence type="ECO:0000256" key="9">
    <source>
        <dbReference type="SAM" id="Phobius"/>
    </source>
</evidence>
<feature type="region of interest" description="Disordered" evidence="8">
    <location>
        <begin position="348"/>
        <end position="386"/>
    </location>
</feature>
<evidence type="ECO:0008006" key="14">
    <source>
        <dbReference type="Google" id="ProtNLM"/>
    </source>
</evidence>
<evidence type="ECO:0000256" key="7">
    <source>
        <dbReference type="ARBA" id="ARBA00023242"/>
    </source>
</evidence>
<dbReference type="InterPro" id="IPR006569">
    <property type="entry name" value="CID_dom"/>
</dbReference>
<feature type="domain" description="CID" evidence="11">
    <location>
        <begin position="836"/>
        <end position="977"/>
    </location>
</feature>
<evidence type="ECO:0000256" key="8">
    <source>
        <dbReference type="SAM" id="MobiDB-lite"/>
    </source>
</evidence>
<keyword evidence="9" id="KW-0812">Transmembrane</keyword>
<feature type="compositionally biased region" description="Pro residues" evidence="8">
    <location>
        <begin position="1154"/>
        <end position="1175"/>
    </location>
</feature>
<dbReference type="GO" id="GO:0009908">
    <property type="term" value="P:flower development"/>
    <property type="evidence" value="ECO:0007669"/>
    <property type="project" value="UniProtKB-KW"/>
</dbReference>
<dbReference type="Proteomes" id="UP000188354">
    <property type="component" value="Chromosome LG09"/>
</dbReference>
<feature type="region of interest" description="Disordered" evidence="8">
    <location>
        <begin position="232"/>
        <end position="334"/>
    </location>
</feature>
<feature type="region of interest" description="Disordered" evidence="8">
    <location>
        <begin position="480"/>
        <end position="500"/>
    </location>
</feature>
<dbReference type="STRING" id="3871.A0A4P1R930"/>
<evidence type="ECO:0000259" key="10">
    <source>
        <dbReference type="PROSITE" id="PS50812"/>
    </source>
</evidence>
<gene>
    <name evidence="12" type="ORF">TanjilG_28838</name>
</gene>
<dbReference type="Pfam" id="PF00855">
    <property type="entry name" value="PWWP"/>
    <property type="match status" value="1"/>
</dbReference>
<keyword evidence="13" id="KW-1185">Reference proteome</keyword>
<keyword evidence="9" id="KW-0472">Membrane</keyword>
<dbReference type="PROSITE" id="PS50812">
    <property type="entry name" value="PWWP"/>
    <property type="match status" value="1"/>
</dbReference>
<keyword evidence="4" id="KW-0805">Transcription regulation</keyword>
<dbReference type="PROSITE" id="PS51391">
    <property type="entry name" value="CID"/>
    <property type="match status" value="1"/>
</dbReference>
<dbReference type="EMBL" id="CM007369">
    <property type="protein sequence ID" value="OIW05373.1"/>
    <property type="molecule type" value="Genomic_DNA"/>
</dbReference>
<keyword evidence="2" id="KW-0217">Developmental protein</keyword>
<dbReference type="Gene3D" id="1.25.40.90">
    <property type="match status" value="1"/>
</dbReference>
<dbReference type="SMART" id="SM00582">
    <property type="entry name" value="RPR"/>
    <property type="match status" value="1"/>
</dbReference>
<accession>A0A4P1R930</accession>
<reference evidence="12 13" key="1">
    <citation type="journal article" date="2017" name="Plant Biotechnol. J.">
        <title>A comprehensive draft genome sequence for lupin (Lupinus angustifolius), an emerging health food: insights into plant-microbe interactions and legume evolution.</title>
        <authorList>
            <person name="Hane J.K."/>
            <person name="Ming Y."/>
            <person name="Kamphuis L.G."/>
            <person name="Nelson M.N."/>
            <person name="Garg G."/>
            <person name="Atkins C.A."/>
            <person name="Bayer P.E."/>
            <person name="Bravo A."/>
            <person name="Bringans S."/>
            <person name="Cannon S."/>
            <person name="Edwards D."/>
            <person name="Foley R."/>
            <person name="Gao L.L."/>
            <person name="Harrison M.J."/>
            <person name="Huang W."/>
            <person name="Hurgobin B."/>
            <person name="Li S."/>
            <person name="Liu C.W."/>
            <person name="McGrath A."/>
            <person name="Morahan G."/>
            <person name="Murray J."/>
            <person name="Weller J."/>
            <person name="Jian J."/>
            <person name="Singh K.B."/>
        </authorList>
    </citation>
    <scope>NUCLEOTIDE SEQUENCE [LARGE SCALE GENOMIC DNA]</scope>
    <source>
        <strain evidence="13">cv. Tanjil</strain>
        <tissue evidence="12">Whole plant</tissue>
    </source>
</reference>
<evidence type="ECO:0000256" key="5">
    <source>
        <dbReference type="ARBA" id="ARBA00023089"/>
    </source>
</evidence>
<dbReference type="PANTHER" id="PTHR12550">
    <property type="entry name" value="HEPATOMA-DERIVED GROWTH FACTOR-RELATED"/>
    <property type="match status" value="1"/>
</dbReference>
<organism evidence="12 13">
    <name type="scientific">Lupinus angustifolius</name>
    <name type="common">Narrow-leaved blue lupine</name>
    <dbReference type="NCBI Taxonomy" id="3871"/>
    <lineage>
        <taxon>Eukaryota</taxon>
        <taxon>Viridiplantae</taxon>
        <taxon>Streptophyta</taxon>
        <taxon>Embryophyta</taxon>
        <taxon>Tracheophyta</taxon>
        <taxon>Spermatophyta</taxon>
        <taxon>Magnoliopsida</taxon>
        <taxon>eudicotyledons</taxon>
        <taxon>Gunneridae</taxon>
        <taxon>Pentapetalae</taxon>
        <taxon>rosids</taxon>
        <taxon>fabids</taxon>
        <taxon>Fabales</taxon>
        <taxon>Fabaceae</taxon>
        <taxon>Papilionoideae</taxon>
        <taxon>50 kb inversion clade</taxon>
        <taxon>genistoids sensu lato</taxon>
        <taxon>core genistoids</taxon>
        <taxon>Genisteae</taxon>
        <taxon>Lupinus</taxon>
    </lineage>
</organism>
<proteinExistence type="predicted"/>
<evidence type="ECO:0000259" key="11">
    <source>
        <dbReference type="PROSITE" id="PS51391"/>
    </source>
</evidence>
<dbReference type="SMART" id="SM00293">
    <property type="entry name" value="PWWP"/>
    <property type="match status" value="1"/>
</dbReference>
<feature type="domain" description="PWWP" evidence="10">
    <location>
        <begin position="19"/>
        <end position="65"/>
    </location>
</feature>
<feature type="region of interest" description="Disordered" evidence="8">
    <location>
        <begin position="616"/>
        <end position="658"/>
    </location>
</feature>
<feature type="compositionally biased region" description="Pro residues" evidence="8">
    <location>
        <begin position="1124"/>
        <end position="1147"/>
    </location>
</feature>
<comment type="subcellular location">
    <subcellularLocation>
        <location evidence="1">Nucleus</location>
    </subcellularLocation>
</comment>
<feature type="compositionally biased region" description="Polar residues" evidence="8">
    <location>
        <begin position="482"/>
        <end position="495"/>
    </location>
</feature>
<dbReference type="FunFam" id="1.25.40.90:FF:000037">
    <property type="entry name" value="Enhancer of ag-4 2"/>
    <property type="match status" value="1"/>
</dbReference>
<dbReference type="GO" id="GO:0005634">
    <property type="term" value="C:nucleus"/>
    <property type="evidence" value="ECO:0007669"/>
    <property type="project" value="UniProtKB-SubCell"/>
</dbReference>
<evidence type="ECO:0000313" key="12">
    <source>
        <dbReference type="EMBL" id="OIW05373.1"/>
    </source>
</evidence>
<dbReference type="PANTHER" id="PTHR12550:SF70">
    <property type="entry name" value="JIL-1 ANCHORING AND STABILIZING PROTEIN, ISOFORM A"/>
    <property type="match status" value="1"/>
</dbReference>
<evidence type="ECO:0000256" key="1">
    <source>
        <dbReference type="ARBA" id="ARBA00004123"/>
    </source>
</evidence>